<keyword evidence="2" id="KW-1185">Reference proteome</keyword>
<dbReference type="Gene3D" id="1.10.3210.10">
    <property type="entry name" value="Hypothetical protein af1432"/>
    <property type="match status" value="1"/>
</dbReference>
<protein>
    <recommendedName>
        <fullName evidence="3">HD domain-containing protein</fullName>
    </recommendedName>
</protein>
<accession>A0A6M8HVH9</accession>
<proteinExistence type="predicted"/>
<dbReference type="KEGG" id="lck:HN018_08760"/>
<evidence type="ECO:0000313" key="2">
    <source>
        <dbReference type="Proteomes" id="UP000500767"/>
    </source>
</evidence>
<reference evidence="1 2" key="1">
    <citation type="journal article" date="2014" name="World J. Microbiol. Biotechnol.">
        <title>Biodiversity and physiological characteristics of Antarctic and Arctic lichens-associated bacteria.</title>
        <authorList>
            <person name="Lee Y.M."/>
            <person name="Kim E.H."/>
            <person name="Lee H.K."/>
            <person name="Hong S.G."/>
        </authorList>
    </citation>
    <scope>NUCLEOTIDE SEQUENCE [LARGE SCALE GENOMIC DNA]</scope>
    <source>
        <strain evidence="1 2">PAMC 26569</strain>
    </source>
</reference>
<organism evidence="1 2">
    <name type="scientific">Lichenicola cladoniae</name>
    <dbReference type="NCBI Taxonomy" id="1484109"/>
    <lineage>
        <taxon>Bacteria</taxon>
        <taxon>Pseudomonadati</taxon>
        <taxon>Pseudomonadota</taxon>
        <taxon>Alphaproteobacteria</taxon>
        <taxon>Acetobacterales</taxon>
        <taxon>Acetobacteraceae</taxon>
        <taxon>Lichenicola</taxon>
    </lineage>
</organism>
<dbReference type="AlphaFoldDB" id="A0A6M8HVH9"/>
<evidence type="ECO:0000313" key="1">
    <source>
        <dbReference type="EMBL" id="QKE92533.1"/>
    </source>
</evidence>
<gene>
    <name evidence="1" type="ORF">HN018_08760</name>
</gene>
<dbReference type="SUPFAM" id="SSF109604">
    <property type="entry name" value="HD-domain/PDEase-like"/>
    <property type="match status" value="1"/>
</dbReference>
<name>A0A6M8HVH9_9PROT</name>
<dbReference type="EMBL" id="CP053708">
    <property type="protein sequence ID" value="QKE92533.1"/>
    <property type="molecule type" value="Genomic_DNA"/>
</dbReference>
<dbReference type="Proteomes" id="UP000500767">
    <property type="component" value="Chromosome"/>
</dbReference>
<sequence length="291" mass="31732">MLTTLRELGELKRVRTARRSGSIAERAFRRDWRLLVGGRSIDQAMRESVFKLLAASRLGDLDIETLVALGLRVSEAIAVQRSGVADMSAGLPGAIVSMVASVEPQADHETRDSDFVDRLASQPRAGVTCPGLQRLLFEPAENHAEHCAIVALYGVLLAPAYGADPATVWLASMSHHLHNAFMPDSGFSGEMLLGEHLEPLMQRATTLCLDQLPAALAEKVRVARRILPDVASPEGRAFHAADTLDRVWQIDQHLRPGQVTLDFVLNDMALVHAGPVKMFQDDLLREAGLLA</sequence>
<evidence type="ECO:0008006" key="3">
    <source>
        <dbReference type="Google" id="ProtNLM"/>
    </source>
</evidence>